<name>A0ABP7BRX8_9ACTN</name>
<proteinExistence type="predicted"/>
<dbReference type="Proteomes" id="UP001500902">
    <property type="component" value="Unassembled WGS sequence"/>
</dbReference>
<protein>
    <submittedName>
        <fullName evidence="1">Uncharacterized protein</fullName>
    </submittedName>
</protein>
<organism evidence="1 2">
    <name type="scientific">Nonomuraea antimicrobica</name>
    <dbReference type="NCBI Taxonomy" id="561173"/>
    <lineage>
        <taxon>Bacteria</taxon>
        <taxon>Bacillati</taxon>
        <taxon>Actinomycetota</taxon>
        <taxon>Actinomycetes</taxon>
        <taxon>Streptosporangiales</taxon>
        <taxon>Streptosporangiaceae</taxon>
        <taxon>Nonomuraea</taxon>
    </lineage>
</organism>
<comment type="caution">
    <text evidence="1">The sequence shown here is derived from an EMBL/GenBank/DDBJ whole genome shotgun (WGS) entry which is preliminary data.</text>
</comment>
<reference evidence="2" key="1">
    <citation type="journal article" date="2019" name="Int. J. Syst. Evol. Microbiol.">
        <title>The Global Catalogue of Microorganisms (GCM) 10K type strain sequencing project: providing services to taxonomists for standard genome sequencing and annotation.</title>
        <authorList>
            <consortium name="The Broad Institute Genomics Platform"/>
            <consortium name="The Broad Institute Genome Sequencing Center for Infectious Disease"/>
            <person name="Wu L."/>
            <person name="Ma J."/>
        </authorList>
    </citation>
    <scope>NUCLEOTIDE SEQUENCE [LARGE SCALE GENOMIC DNA]</scope>
    <source>
        <strain evidence="2">JCM 16904</strain>
    </source>
</reference>
<gene>
    <name evidence="1" type="ORF">GCM10022224_035460</name>
</gene>
<accession>A0ABP7BRX8</accession>
<evidence type="ECO:0000313" key="2">
    <source>
        <dbReference type="Proteomes" id="UP001500902"/>
    </source>
</evidence>
<keyword evidence="2" id="KW-1185">Reference proteome</keyword>
<dbReference type="EMBL" id="BAAAZP010000070">
    <property type="protein sequence ID" value="GAA3668158.1"/>
    <property type="molecule type" value="Genomic_DNA"/>
</dbReference>
<sequence>MGSGRWRSEASGAQILERSRELLTEPPVLFGELPVPPVGGFESLEQRGFGCSLPRWYYCRRRGEGLLAESFNLGSQIRLGV</sequence>
<evidence type="ECO:0000313" key="1">
    <source>
        <dbReference type="EMBL" id="GAA3668158.1"/>
    </source>
</evidence>